<feature type="region of interest" description="Disordered" evidence="1">
    <location>
        <begin position="1"/>
        <end position="80"/>
    </location>
</feature>
<dbReference type="STRING" id="1507870.A0A1V8SRV5"/>
<feature type="compositionally biased region" description="Pro residues" evidence="1">
    <location>
        <begin position="20"/>
        <end position="29"/>
    </location>
</feature>
<comment type="caution">
    <text evidence="2">The sequence shown here is derived from an EMBL/GenBank/DDBJ whole genome shotgun (WGS) entry which is preliminary data.</text>
</comment>
<dbReference type="AlphaFoldDB" id="A0A1V8SRV5"/>
<dbReference type="EMBL" id="NAJO01000029">
    <property type="protein sequence ID" value="OQO01886.1"/>
    <property type="molecule type" value="Genomic_DNA"/>
</dbReference>
<sequence length="517" mass="54925">MPPSPNFTVASARQLYGHALPPPTPPPSGALPQPKTHHSPPDRPLLRHKHQRIVRPTRTPSPETKSNAGSTPSNQSSDFNSFGVSTISLLKDFPVPPTEEPGSRQLSPLIAPSFVVASESRVQRRPSTDRRGGEIYFSPIEAKGGRVELSSPLPGPEITAAVGTQAEGQMEKVQGVQICLTANQVDELSVAIANCLLIQAALTKSHDSRPRTPAEDSDIDAPFAPDYALFADATVGRTFVSDLDAGFGPGIPSTVGDVTTLHITPPSAEQSESTIALLTNASLARSSKDRMPIATSSLSTQTDLTLFCLCAALSELSRSTGLTLGEIGIQQPNAAKVASQPESPGSERSSIDWCAFADEDEQASLALESSVVEHESESTKLSDEAVAERLTRIARLTSGTASPETLTLVETITQLRALSASFLVLEPTRYDRFTGMTGGVRVLGVSTSLRMQLGSGKQCVALGETVVEAVVPRWAAEEEIEVEIALEGKQGWVRAVPLLTSRGKGSRVGRWLCLTSL</sequence>
<name>A0A1V8SRV5_9PEZI</name>
<dbReference type="Proteomes" id="UP000192596">
    <property type="component" value="Unassembled WGS sequence"/>
</dbReference>
<accession>A0A1V8SRV5</accession>
<evidence type="ECO:0000313" key="2">
    <source>
        <dbReference type="EMBL" id="OQO01886.1"/>
    </source>
</evidence>
<keyword evidence="3" id="KW-1185">Reference proteome</keyword>
<evidence type="ECO:0000313" key="3">
    <source>
        <dbReference type="Proteomes" id="UP000192596"/>
    </source>
</evidence>
<feature type="compositionally biased region" description="Polar residues" evidence="1">
    <location>
        <begin position="1"/>
        <end position="11"/>
    </location>
</feature>
<protein>
    <submittedName>
        <fullName evidence="2">Uncharacterized protein</fullName>
    </submittedName>
</protein>
<gene>
    <name evidence="2" type="ORF">B0A48_12359</name>
</gene>
<organism evidence="2 3">
    <name type="scientific">Cryoendolithus antarcticus</name>
    <dbReference type="NCBI Taxonomy" id="1507870"/>
    <lineage>
        <taxon>Eukaryota</taxon>
        <taxon>Fungi</taxon>
        <taxon>Dikarya</taxon>
        <taxon>Ascomycota</taxon>
        <taxon>Pezizomycotina</taxon>
        <taxon>Dothideomycetes</taxon>
        <taxon>Dothideomycetidae</taxon>
        <taxon>Cladosporiales</taxon>
        <taxon>Cladosporiaceae</taxon>
        <taxon>Cryoendolithus</taxon>
    </lineage>
</organism>
<proteinExistence type="predicted"/>
<dbReference type="InParanoid" id="A0A1V8SRV5"/>
<feature type="compositionally biased region" description="Polar residues" evidence="1">
    <location>
        <begin position="58"/>
        <end position="80"/>
    </location>
</feature>
<evidence type="ECO:0000256" key="1">
    <source>
        <dbReference type="SAM" id="MobiDB-lite"/>
    </source>
</evidence>
<reference evidence="3" key="1">
    <citation type="submission" date="2017-03" db="EMBL/GenBank/DDBJ databases">
        <title>Genomes of endolithic fungi from Antarctica.</title>
        <authorList>
            <person name="Coleine C."/>
            <person name="Masonjones S."/>
            <person name="Stajich J.E."/>
        </authorList>
    </citation>
    <scope>NUCLEOTIDE SEQUENCE [LARGE SCALE GENOMIC DNA]</scope>
    <source>
        <strain evidence="3">CCFEE 5527</strain>
    </source>
</reference>
<feature type="compositionally biased region" description="Basic residues" evidence="1">
    <location>
        <begin position="46"/>
        <end position="55"/>
    </location>
</feature>